<organism evidence="2 3">
    <name type="scientific">Shewanella polaris</name>
    <dbReference type="NCBI Taxonomy" id="2588449"/>
    <lineage>
        <taxon>Bacteria</taxon>
        <taxon>Pseudomonadati</taxon>
        <taxon>Pseudomonadota</taxon>
        <taxon>Gammaproteobacteria</taxon>
        <taxon>Alteromonadales</taxon>
        <taxon>Shewanellaceae</taxon>
        <taxon>Shewanella</taxon>
    </lineage>
</organism>
<dbReference type="PANTHER" id="PTHR13887:SF41">
    <property type="entry name" value="THIOREDOXIN SUPERFAMILY PROTEIN"/>
    <property type="match status" value="1"/>
</dbReference>
<dbReference type="Gene3D" id="3.40.30.10">
    <property type="entry name" value="Glutaredoxin"/>
    <property type="match status" value="1"/>
</dbReference>
<dbReference type="InterPro" id="IPR036249">
    <property type="entry name" value="Thioredoxin-like_sf"/>
</dbReference>
<dbReference type="Pfam" id="PF01323">
    <property type="entry name" value="DSBA"/>
    <property type="match status" value="1"/>
</dbReference>
<dbReference type="InterPro" id="IPR001853">
    <property type="entry name" value="DSBA-like_thioredoxin_dom"/>
</dbReference>
<evidence type="ECO:0000313" key="3">
    <source>
        <dbReference type="Proteomes" id="UP000319809"/>
    </source>
</evidence>
<dbReference type="EMBL" id="CP041036">
    <property type="protein sequence ID" value="QDE31275.1"/>
    <property type="molecule type" value="Genomic_DNA"/>
</dbReference>
<dbReference type="AlphaFoldDB" id="A0A4Y5YF31"/>
<dbReference type="RefSeq" id="WP_101088479.1">
    <property type="nucleotide sequence ID" value="NZ_CP041036.1"/>
</dbReference>
<dbReference type="Proteomes" id="UP000319809">
    <property type="component" value="Chromosome"/>
</dbReference>
<protein>
    <submittedName>
        <fullName evidence="2">Disulfide bond formation protein DsbA</fullName>
    </submittedName>
</protein>
<evidence type="ECO:0000313" key="2">
    <source>
        <dbReference type="EMBL" id="QDE31275.1"/>
    </source>
</evidence>
<dbReference type="KEGG" id="spol:FH971_09970"/>
<sequence length="219" mass="24363">MDKTLIIDYYTDILCVWAWIAQKRVDELNKKLGHKIELKCYYVDVFGDVPTKINTQWQSKGGFIGFAEHIQQSASAFEYAYINPKVWTQVRPTTSANAHLMLKAVEITYDKKKSIDMALTFRTAFFVDGLDIGNLEVLCDLVNANGLDLNTINTSIGDGSAMASLMGDYQKSKSQGINGSPSYVLDGGRQTLYGNIGFGVILANIEELLKHPTDEASWC</sequence>
<reference evidence="2 3" key="1">
    <citation type="submission" date="2019-06" db="EMBL/GenBank/DDBJ databases">
        <title>The genome of Shewanella sp. SM1901.</title>
        <authorList>
            <person name="Cha Q."/>
        </authorList>
    </citation>
    <scope>NUCLEOTIDE SEQUENCE [LARGE SCALE GENOMIC DNA]</scope>
    <source>
        <strain evidence="2 3">SM1901</strain>
    </source>
</reference>
<dbReference type="PANTHER" id="PTHR13887">
    <property type="entry name" value="GLUTATHIONE S-TRANSFERASE KAPPA"/>
    <property type="match status" value="1"/>
</dbReference>
<gene>
    <name evidence="2" type="ORF">FH971_09970</name>
</gene>
<evidence type="ECO:0000259" key="1">
    <source>
        <dbReference type="Pfam" id="PF01323"/>
    </source>
</evidence>
<proteinExistence type="predicted"/>
<name>A0A4Y5YF31_9GAMM</name>
<feature type="domain" description="DSBA-like thioredoxin" evidence="1">
    <location>
        <begin position="7"/>
        <end position="196"/>
    </location>
</feature>
<dbReference type="GO" id="GO:0016491">
    <property type="term" value="F:oxidoreductase activity"/>
    <property type="evidence" value="ECO:0007669"/>
    <property type="project" value="InterPro"/>
</dbReference>
<dbReference type="SUPFAM" id="SSF52833">
    <property type="entry name" value="Thioredoxin-like"/>
    <property type="match status" value="1"/>
</dbReference>
<accession>A0A4Y5YF31</accession>
<keyword evidence="3" id="KW-1185">Reference proteome</keyword>